<feature type="domain" description="MARVEL" evidence="7">
    <location>
        <begin position="13"/>
        <end position="163"/>
    </location>
</feature>
<reference evidence="8 9" key="1">
    <citation type="journal article" date="2018" name="New Phytol.">
        <title>Comparative genomics and transcriptomics depict ericoid mycorrhizal fungi as versatile saprotrophs and plant mutualists.</title>
        <authorList>
            <person name="Martino E."/>
            <person name="Morin E."/>
            <person name="Grelet G.A."/>
            <person name="Kuo A."/>
            <person name="Kohler A."/>
            <person name="Daghino S."/>
            <person name="Barry K.W."/>
            <person name="Cichocki N."/>
            <person name="Clum A."/>
            <person name="Dockter R.B."/>
            <person name="Hainaut M."/>
            <person name="Kuo R.C."/>
            <person name="LaButti K."/>
            <person name="Lindahl B.D."/>
            <person name="Lindquist E.A."/>
            <person name="Lipzen A."/>
            <person name="Khouja H.R."/>
            <person name="Magnuson J."/>
            <person name="Murat C."/>
            <person name="Ohm R.A."/>
            <person name="Singer S.W."/>
            <person name="Spatafora J.W."/>
            <person name="Wang M."/>
            <person name="Veneault-Fourrey C."/>
            <person name="Henrissat B."/>
            <person name="Grigoriev I.V."/>
            <person name="Martin F.M."/>
            <person name="Perotto S."/>
        </authorList>
    </citation>
    <scope>NUCLEOTIDE SEQUENCE [LARGE SCALE GENOMIC DNA]</scope>
    <source>
        <strain evidence="8 9">ATCC 22711</strain>
    </source>
</reference>
<evidence type="ECO:0000313" key="9">
    <source>
        <dbReference type="Proteomes" id="UP000241818"/>
    </source>
</evidence>
<keyword evidence="4 6" id="KW-0472">Membrane</keyword>
<dbReference type="PANTHER" id="PTHR37451">
    <property type="entry name" value="MARVEL DOMAIN"/>
    <property type="match status" value="1"/>
</dbReference>
<dbReference type="EMBL" id="KZ679016">
    <property type="protein sequence ID" value="PSS10548.1"/>
    <property type="molecule type" value="Genomic_DNA"/>
</dbReference>
<evidence type="ECO:0000256" key="5">
    <source>
        <dbReference type="SAM" id="MobiDB-lite"/>
    </source>
</evidence>
<evidence type="ECO:0000256" key="6">
    <source>
        <dbReference type="SAM" id="Phobius"/>
    </source>
</evidence>
<sequence length="215" mass="23504">MSTAHVLPQPKFLLGIRIAQLVVGITVLGLAAYGVTDFSFDGDSLMLFTALATIIISSYVLLASLVWPIIYNYWALLGLDIFSIIFWIISFSLLASEIADYSWAFHGGFSCAYDAFTGLYDLCARKRGVLGKRDSVYTYRNALAAACGLGGLEFILFTITLIFLSLHLHRHRKADGHCTPSKAPVPAPPAEPKDVELQNAQEPVYYPPPAEGEVA</sequence>
<keyword evidence="9" id="KW-1185">Reference proteome</keyword>
<gene>
    <name evidence="8" type="ORF">M430DRAFT_60985</name>
</gene>
<comment type="subcellular location">
    <subcellularLocation>
        <location evidence="1">Membrane</location>
        <topology evidence="1">Multi-pass membrane protein</topology>
    </subcellularLocation>
</comment>
<dbReference type="Pfam" id="PF01284">
    <property type="entry name" value="MARVEL"/>
    <property type="match status" value="1"/>
</dbReference>
<dbReference type="GeneID" id="36576974"/>
<feature type="transmembrane region" description="Helical" evidence="6">
    <location>
        <begin position="142"/>
        <end position="164"/>
    </location>
</feature>
<feature type="transmembrane region" description="Helical" evidence="6">
    <location>
        <begin position="74"/>
        <end position="95"/>
    </location>
</feature>
<dbReference type="InParanoid" id="A0A2T3ASS5"/>
<feature type="region of interest" description="Disordered" evidence="5">
    <location>
        <begin position="177"/>
        <end position="215"/>
    </location>
</feature>
<dbReference type="GO" id="GO:0016020">
    <property type="term" value="C:membrane"/>
    <property type="evidence" value="ECO:0007669"/>
    <property type="project" value="UniProtKB-SubCell"/>
</dbReference>
<dbReference type="PANTHER" id="PTHR37451:SF4">
    <property type="entry name" value="MARVEL DOMAIN-CONTAINING PROTEIN"/>
    <property type="match status" value="1"/>
</dbReference>
<name>A0A2T3ASS5_AMORE</name>
<dbReference type="AlphaFoldDB" id="A0A2T3ASS5"/>
<accession>A0A2T3ASS5</accession>
<evidence type="ECO:0000256" key="4">
    <source>
        <dbReference type="ARBA" id="ARBA00023136"/>
    </source>
</evidence>
<dbReference type="Proteomes" id="UP000241818">
    <property type="component" value="Unassembled WGS sequence"/>
</dbReference>
<feature type="transmembrane region" description="Helical" evidence="6">
    <location>
        <begin position="45"/>
        <end position="67"/>
    </location>
</feature>
<evidence type="ECO:0000256" key="3">
    <source>
        <dbReference type="ARBA" id="ARBA00022989"/>
    </source>
</evidence>
<evidence type="ECO:0000259" key="7">
    <source>
        <dbReference type="Pfam" id="PF01284"/>
    </source>
</evidence>
<dbReference type="RefSeq" id="XP_024717727.1">
    <property type="nucleotide sequence ID" value="XM_024868893.1"/>
</dbReference>
<dbReference type="OrthoDB" id="5325022at2759"/>
<dbReference type="STRING" id="857342.A0A2T3ASS5"/>
<evidence type="ECO:0000313" key="8">
    <source>
        <dbReference type="EMBL" id="PSS10548.1"/>
    </source>
</evidence>
<feature type="transmembrane region" description="Helical" evidence="6">
    <location>
        <begin position="12"/>
        <end position="33"/>
    </location>
</feature>
<feature type="compositionally biased region" description="Pro residues" evidence="5">
    <location>
        <begin position="205"/>
        <end position="215"/>
    </location>
</feature>
<evidence type="ECO:0000256" key="2">
    <source>
        <dbReference type="ARBA" id="ARBA00022692"/>
    </source>
</evidence>
<dbReference type="InterPro" id="IPR008253">
    <property type="entry name" value="Marvel"/>
</dbReference>
<organism evidence="8 9">
    <name type="scientific">Amorphotheca resinae ATCC 22711</name>
    <dbReference type="NCBI Taxonomy" id="857342"/>
    <lineage>
        <taxon>Eukaryota</taxon>
        <taxon>Fungi</taxon>
        <taxon>Dikarya</taxon>
        <taxon>Ascomycota</taxon>
        <taxon>Pezizomycotina</taxon>
        <taxon>Leotiomycetes</taxon>
        <taxon>Helotiales</taxon>
        <taxon>Amorphothecaceae</taxon>
        <taxon>Amorphotheca</taxon>
    </lineage>
</organism>
<proteinExistence type="predicted"/>
<protein>
    <recommendedName>
        <fullName evidence="7">MARVEL domain-containing protein</fullName>
    </recommendedName>
</protein>
<keyword evidence="3 6" id="KW-1133">Transmembrane helix</keyword>
<keyword evidence="2 6" id="KW-0812">Transmembrane</keyword>
<evidence type="ECO:0000256" key="1">
    <source>
        <dbReference type="ARBA" id="ARBA00004141"/>
    </source>
</evidence>